<feature type="domain" description="ABC transporter" evidence="9">
    <location>
        <begin position="2"/>
        <end position="236"/>
    </location>
</feature>
<dbReference type="Gene3D" id="3.40.50.300">
    <property type="entry name" value="P-loop containing nucleotide triphosphate hydrolases"/>
    <property type="match status" value="1"/>
</dbReference>
<accession>A0A838B4F2</accession>
<comment type="caution">
    <text evidence="10">The sequence shown here is derived from an EMBL/GenBank/DDBJ whole genome shotgun (WGS) entry which is preliminary data.</text>
</comment>
<keyword evidence="5" id="KW-0547">Nucleotide-binding</keyword>
<dbReference type="InterPro" id="IPR050086">
    <property type="entry name" value="MetN_ABC_transporter-like"/>
</dbReference>
<evidence type="ECO:0000256" key="5">
    <source>
        <dbReference type="ARBA" id="ARBA00022741"/>
    </source>
</evidence>
<evidence type="ECO:0000256" key="6">
    <source>
        <dbReference type="ARBA" id="ARBA00022840"/>
    </source>
</evidence>
<keyword evidence="7" id="KW-0029">Amino-acid transport</keyword>
<evidence type="ECO:0000256" key="3">
    <source>
        <dbReference type="ARBA" id="ARBA00022448"/>
    </source>
</evidence>
<dbReference type="CDD" id="cd03262">
    <property type="entry name" value="ABC_HisP_GlnQ"/>
    <property type="match status" value="1"/>
</dbReference>
<dbReference type="PANTHER" id="PTHR43166">
    <property type="entry name" value="AMINO ACID IMPORT ATP-BINDING PROTEIN"/>
    <property type="match status" value="1"/>
</dbReference>
<evidence type="ECO:0000313" key="11">
    <source>
        <dbReference type="Proteomes" id="UP000558284"/>
    </source>
</evidence>
<dbReference type="PIRSF" id="PIRSF039085">
    <property type="entry name" value="ABC_ATPase_HisP"/>
    <property type="match status" value="1"/>
</dbReference>
<dbReference type="InterPro" id="IPR030679">
    <property type="entry name" value="ABC_ATPase_HisP-typ"/>
</dbReference>
<evidence type="ECO:0000256" key="2">
    <source>
        <dbReference type="ARBA" id="ARBA00005417"/>
    </source>
</evidence>
<protein>
    <submittedName>
        <fullName evidence="10">Amino acid ABC transporter ATP-binding protein</fullName>
    </submittedName>
</protein>
<dbReference type="InterPro" id="IPR017871">
    <property type="entry name" value="ABC_transporter-like_CS"/>
</dbReference>
<evidence type="ECO:0000256" key="1">
    <source>
        <dbReference type="ARBA" id="ARBA00004202"/>
    </source>
</evidence>
<keyword evidence="3" id="KW-0813">Transport</keyword>
<keyword evidence="6 10" id="KW-0067">ATP-binding</keyword>
<keyword evidence="11" id="KW-1185">Reference proteome</keyword>
<sequence length="252" mass="27493">MIRISNVQKAFGSVIVLKGIDLTIEKGELVCLIGASGSGKSTLLQCINGLEPIQGGEILVDGISVHDPKTDINKLRCKLGIVFQQYNAFPHLTALENVALAPRVVAKRSRAEARALAQKHLEHVGLGDKGDSLPSQLSGGQQQRLAIARALAMEPSYMLFDEVTSALDPELVGEVLETMRLLKSEGMTMVVVTHDINFARESADRVAFLCQGEVCEIGTAEEVIDHPRKEQTQKFLRREKRTPLEIVKSSVA</sequence>
<reference evidence="10 11" key="1">
    <citation type="submission" date="2020-07" db="EMBL/GenBank/DDBJ databases">
        <title>Definition of the novel symbiovar canariense within Mesorhizobium novociceri, a new species of genus Mesorhizobium nodulating Cicer canariense in the Caldera de Taburiente National Park (La Palma, Canary Islands).</title>
        <authorList>
            <person name="Leon-Barrios M."/>
            <person name="Perez-Yepez J."/>
            <person name="Flores-Felix J.D."/>
            <person name="Ramirez-Baena M.H."/>
            <person name="Pulido-Suarez L."/>
            <person name="Igual J.M."/>
            <person name="Velazquez E."/>
            <person name="Peix A."/>
        </authorList>
    </citation>
    <scope>NUCLEOTIDE SEQUENCE [LARGE SCALE GENOMIC DNA]</scope>
    <source>
        <strain evidence="10 11">CCANP35</strain>
    </source>
</reference>
<organism evidence="10 11">
    <name type="scientific">Mesorhizobium neociceri</name>
    <dbReference type="NCBI Taxonomy" id="1307853"/>
    <lineage>
        <taxon>Bacteria</taxon>
        <taxon>Pseudomonadati</taxon>
        <taxon>Pseudomonadota</taxon>
        <taxon>Alphaproteobacteria</taxon>
        <taxon>Hyphomicrobiales</taxon>
        <taxon>Phyllobacteriaceae</taxon>
        <taxon>Mesorhizobium</taxon>
    </lineage>
</organism>
<dbReference type="PANTHER" id="PTHR43166:SF9">
    <property type="entry name" value="GLUTAMATE_ASPARTATE IMPORT ATP-BINDING PROTEIN GLTL"/>
    <property type="match status" value="1"/>
</dbReference>
<dbReference type="Proteomes" id="UP000558284">
    <property type="component" value="Unassembled WGS sequence"/>
</dbReference>
<dbReference type="Pfam" id="PF00005">
    <property type="entry name" value="ABC_tran"/>
    <property type="match status" value="1"/>
</dbReference>
<evidence type="ECO:0000256" key="7">
    <source>
        <dbReference type="ARBA" id="ARBA00022970"/>
    </source>
</evidence>
<dbReference type="AlphaFoldDB" id="A0A838B4F2"/>
<dbReference type="FunFam" id="3.40.50.300:FF:000020">
    <property type="entry name" value="Amino acid ABC transporter ATP-binding component"/>
    <property type="match status" value="1"/>
</dbReference>
<dbReference type="PROSITE" id="PS50893">
    <property type="entry name" value="ABC_TRANSPORTER_2"/>
    <property type="match status" value="1"/>
</dbReference>
<name>A0A838B4F2_9HYPH</name>
<keyword evidence="4" id="KW-1003">Cell membrane</keyword>
<dbReference type="InterPro" id="IPR027417">
    <property type="entry name" value="P-loop_NTPase"/>
</dbReference>
<proteinExistence type="inferred from homology"/>
<gene>
    <name evidence="10" type="ORF">H0241_12030</name>
</gene>
<dbReference type="GO" id="GO:0015424">
    <property type="term" value="F:ABC-type amino acid transporter activity"/>
    <property type="evidence" value="ECO:0007669"/>
    <property type="project" value="InterPro"/>
</dbReference>
<dbReference type="SUPFAM" id="SSF52540">
    <property type="entry name" value="P-loop containing nucleoside triphosphate hydrolases"/>
    <property type="match status" value="1"/>
</dbReference>
<comment type="similarity">
    <text evidence="2">Belongs to the ABC transporter superfamily.</text>
</comment>
<dbReference type="InterPro" id="IPR003439">
    <property type="entry name" value="ABC_transporter-like_ATP-bd"/>
</dbReference>
<comment type="subcellular location">
    <subcellularLocation>
        <location evidence="1">Cell membrane</location>
        <topology evidence="1">Peripheral membrane protein</topology>
    </subcellularLocation>
</comment>
<dbReference type="InterPro" id="IPR003593">
    <property type="entry name" value="AAA+_ATPase"/>
</dbReference>
<evidence type="ECO:0000256" key="4">
    <source>
        <dbReference type="ARBA" id="ARBA00022475"/>
    </source>
</evidence>
<dbReference type="GO" id="GO:0016887">
    <property type="term" value="F:ATP hydrolysis activity"/>
    <property type="evidence" value="ECO:0007669"/>
    <property type="project" value="InterPro"/>
</dbReference>
<dbReference type="GO" id="GO:0005524">
    <property type="term" value="F:ATP binding"/>
    <property type="evidence" value="ECO:0007669"/>
    <property type="project" value="UniProtKB-KW"/>
</dbReference>
<evidence type="ECO:0000256" key="8">
    <source>
        <dbReference type="ARBA" id="ARBA00023136"/>
    </source>
</evidence>
<keyword evidence="8" id="KW-0472">Membrane</keyword>
<evidence type="ECO:0000259" key="9">
    <source>
        <dbReference type="PROSITE" id="PS50893"/>
    </source>
</evidence>
<dbReference type="RefSeq" id="WP_181057622.1">
    <property type="nucleotide sequence ID" value="NZ_JACDTY010000004.1"/>
</dbReference>
<dbReference type="GO" id="GO:0005886">
    <property type="term" value="C:plasma membrane"/>
    <property type="evidence" value="ECO:0007669"/>
    <property type="project" value="UniProtKB-SubCell"/>
</dbReference>
<dbReference type="PROSITE" id="PS00211">
    <property type="entry name" value="ABC_TRANSPORTER_1"/>
    <property type="match status" value="1"/>
</dbReference>
<dbReference type="EMBL" id="JACDTY010000004">
    <property type="protein sequence ID" value="MBA1140983.1"/>
    <property type="molecule type" value="Genomic_DNA"/>
</dbReference>
<evidence type="ECO:0000313" key="10">
    <source>
        <dbReference type="EMBL" id="MBA1140983.1"/>
    </source>
</evidence>
<dbReference type="SMART" id="SM00382">
    <property type="entry name" value="AAA"/>
    <property type="match status" value="1"/>
</dbReference>